<evidence type="ECO:0000313" key="4">
    <source>
        <dbReference type="Proteomes" id="UP001107960"/>
    </source>
</evidence>
<organism evidence="2 4">
    <name type="scientific">Chryseobacterium muglaense</name>
    <dbReference type="NCBI Taxonomy" id="2893752"/>
    <lineage>
        <taxon>Bacteria</taxon>
        <taxon>Pseudomonadati</taxon>
        <taxon>Bacteroidota</taxon>
        <taxon>Flavobacteriia</taxon>
        <taxon>Flavobacteriales</taxon>
        <taxon>Weeksellaceae</taxon>
        <taxon>Chryseobacterium group</taxon>
        <taxon>Chryseobacterium</taxon>
    </lineage>
</organism>
<dbReference type="RefSeq" id="WP_191181647.1">
    <property type="nucleotide sequence ID" value="NZ_JACXXP010000066.1"/>
</dbReference>
<comment type="caution">
    <text evidence="2">The sequence shown here is derived from an EMBL/GenBank/DDBJ whole genome shotgun (WGS) entry which is preliminary data.</text>
</comment>
<reference evidence="1" key="3">
    <citation type="submission" date="2024-05" db="EMBL/GenBank/DDBJ databases">
        <title>Description of novel Chryseobacterium sp. strain C-2.</title>
        <authorList>
            <person name="Saticioglu I.B."/>
        </authorList>
    </citation>
    <scope>NUCLEOTIDE SEQUENCE</scope>
    <source>
        <strain evidence="1">C-2</strain>
    </source>
</reference>
<evidence type="ECO:0000313" key="2">
    <source>
        <dbReference type="EMBL" id="MCC9036514.1"/>
    </source>
</evidence>
<proteinExistence type="predicted"/>
<dbReference type="EMBL" id="JAJJML010000001">
    <property type="protein sequence ID" value="MCC9036514.1"/>
    <property type="molecule type" value="Genomic_DNA"/>
</dbReference>
<dbReference type="Proteomes" id="UP000603715">
    <property type="component" value="Unassembled WGS sequence"/>
</dbReference>
<dbReference type="Proteomes" id="UP001107960">
    <property type="component" value="Unassembled WGS sequence"/>
</dbReference>
<reference evidence="2" key="1">
    <citation type="submission" date="2021-11" db="EMBL/GenBank/DDBJ databases">
        <title>Description of novel Chryseobacterium species.</title>
        <authorList>
            <person name="Saticioglu I.B."/>
            <person name="Ay H."/>
            <person name="Altun S."/>
            <person name="Duman M."/>
        </authorList>
    </citation>
    <scope>NUCLEOTIDE SEQUENCE</scope>
    <source>
        <strain evidence="2">C-39</strain>
    </source>
</reference>
<name>A0A9Q3UWQ8_9FLAO</name>
<dbReference type="EMBL" id="JACXXP010000066">
    <property type="protein sequence ID" value="MBD3907303.1"/>
    <property type="molecule type" value="Genomic_DNA"/>
</dbReference>
<evidence type="ECO:0000313" key="1">
    <source>
        <dbReference type="EMBL" id="MBD3907303.1"/>
    </source>
</evidence>
<protein>
    <submittedName>
        <fullName evidence="2">Uncharacterized protein</fullName>
    </submittedName>
</protein>
<gene>
    <name evidence="1" type="ORF">IEW27_22280</name>
    <name evidence="2" type="ORF">LNP80_20075</name>
</gene>
<dbReference type="AlphaFoldDB" id="A0A9Q3UWQ8"/>
<keyword evidence="3" id="KW-1185">Reference proteome</keyword>
<accession>A0A9Q3UWQ8</accession>
<sequence length="266" mass="31885">MQIPTTYFPTSTYTLEEKNLLKIGEQEHESALSYNLYIETSEDEKQNIFINRTNLKVDGEKINTRFLEIANRYMEALFPLECTIEKFRLKIINLSEIKKRIKEEDQKITDQYSGDGIDHIRNQFFNATENDEKLSEFIKQLYFMKVLNLGMQKFEKKQDYFLKWKILPIGFSEWKGSIDFSKEQNQLHFEPKIDNAQEIMDNVIQYIHKHEYEVDFDEENIELFADFRHQVQYTGKTGRIETAQTEVCIDIKDKFYYQQQVIIQSK</sequence>
<reference evidence="3" key="2">
    <citation type="submission" date="2023-07" db="EMBL/GenBank/DDBJ databases">
        <title>Description of novel Chryseobacterium sp. strain C-2.</title>
        <authorList>
            <person name="Saticioglu I.B."/>
        </authorList>
    </citation>
    <scope>NUCLEOTIDE SEQUENCE [LARGE SCALE GENOMIC DNA]</scope>
    <source>
        <strain evidence="3">C-2</strain>
    </source>
</reference>
<evidence type="ECO:0000313" key="3">
    <source>
        <dbReference type="Proteomes" id="UP000603715"/>
    </source>
</evidence>